<evidence type="ECO:0000313" key="7">
    <source>
        <dbReference type="EMBL" id="KAK9832531.1"/>
    </source>
</evidence>
<reference evidence="7 8" key="1">
    <citation type="journal article" date="2024" name="Nat. Commun.">
        <title>Phylogenomics reveals the evolutionary origins of lichenization in chlorophyte algae.</title>
        <authorList>
            <person name="Puginier C."/>
            <person name="Libourel C."/>
            <person name="Otte J."/>
            <person name="Skaloud P."/>
            <person name="Haon M."/>
            <person name="Grisel S."/>
            <person name="Petersen M."/>
            <person name="Berrin J.G."/>
            <person name="Delaux P.M."/>
            <person name="Dal Grande F."/>
            <person name="Keller J."/>
        </authorList>
    </citation>
    <scope>NUCLEOTIDE SEQUENCE [LARGE SCALE GENOMIC DNA]</scope>
    <source>
        <strain evidence="7 8">SAG 245.80</strain>
    </source>
</reference>
<proteinExistence type="inferred from homology"/>
<protein>
    <submittedName>
        <fullName evidence="7">Uncharacterized protein</fullName>
    </submittedName>
</protein>
<dbReference type="AlphaFoldDB" id="A0AAW1RFI3"/>
<dbReference type="Pfam" id="PF03661">
    <property type="entry name" value="TMEM33_Pom33"/>
    <property type="match status" value="1"/>
</dbReference>
<evidence type="ECO:0000256" key="5">
    <source>
        <dbReference type="ARBA" id="ARBA00023136"/>
    </source>
</evidence>
<dbReference type="GO" id="GO:0071786">
    <property type="term" value="P:endoplasmic reticulum tubular network organization"/>
    <property type="evidence" value="ECO:0007669"/>
    <property type="project" value="TreeGrafter"/>
</dbReference>
<sequence>MTADAFEAYDFEGDERWRKYFSSIEVPSGDKQAVEERLKRKWYQRNVDPDSYAATAGAQAAKPEPTAAAAAAKGAAQGGLGGAGRGVLRGVGQHPAVLLFGLHLAQLVLAAGVLLPVRAWGARPWQLFQLAAFAAHGVKTVLKHGWPQRSMPALQAYAASAMPSTDFQYMLMALMLLASRPMALAILPTITLALYHAMAYAAGKLGHTAMWPRTGGRAHAWLLARQAKALEVNAFAEVGTGFLLVLALFTAHRSILLTFYYWKNFLPLRYWSPDSAACHRQAWAVIQQYAAPVLRAVPLLNYPIRAVGRWFVPPQ</sequence>
<dbReference type="Proteomes" id="UP001445335">
    <property type="component" value="Unassembled WGS sequence"/>
</dbReference>
<dbReference type="GO" id="GO:0016020">
    <property type="term" value="C:membrane"/>
    <property type="evidence" value="ECO:0007669"/>
    <property type="project" value="UniProtKB-SubCell"/>
</dbReference>
<comment type="similarity">
    <text evidence="2">Belongs to the PER33/POM33 family.</text>
</comment>
<comment type="subcellular location">
    <subcellularLocation>
        <location evidence="1">Membrane</location>
        <topology evidence="1">Multi-pass membrane protein</topology>
    </subcellularLocation>
</comment>
<dbReference type="GO" id="GO:0005783">
    <property type="term" value="C:endoplasmic reticulum"/>
    <property type="evidence" value="ECO:0007669"/>
    <property type="project" value="TreeGrafter"/>
</dbReference>
<keyword evidence="4 6" id="KW-1133">Transmembrane helix</keyword>
<keyword evidence="5 6" id="KW-0472">Membrane</keyword>
<dbReference type="PANTHER" id="PTHR12703">
    <property type="entry name" value="TRANSMEMBRANE PROTEIN 33"/>
    <property type="match status" value="1"/>
</dbReference>
<evidence type="ECO:0000256" key="1">
    <source>
        <dbReference type="ARBA" id="ARBA00004141"/>
    </source>
</evidence>
<dbReference type="GO" id="GO:0061024">
    <property type="term" value="P:membrane organization"/>
    <property type="evidence" value="ECO:0007669"/>
    <property type="project" value="TreeGrafter"/>
</dbReference>
<dbReference type="EMBL" id="JALJOU010000041">
    <property type="protein sequence ID" value="KAK9832531.1"/>
    <property type="molecule type" value="Genomic_DNA"/>
</dbReference>
<dbReference type="InterPro" id="IPR005344">
    <property type="entry name" value="TMEM33/Pom33"/>
</dbReference>
<feature type="transmembrane region" description="Helical" evidence="6">
    <location>
        <begin position="182"/>
        <end position="202"/>
    </location>
</feature>
<keyword evidence="8" id="KW-1185">Reference proteome</keyword>
<organism evidence="7 8">
    <name type="scientific">Elliptochloris bilobata</name>
    <dbReference type="NCBI Taxonomy" id="381761"/>
    <lineage>
        <taxon>Eukaryota</taxon>
        <taxon>Viridiplantae</taxon>
        <taxon>Chlorophyta</taxon>
        <taxon>core chlorophytes</taxon>
        <taxon>Trebouxiophyceae</taxon>
        <taxon>Trebouxiophyceae incertae sedis</taxon>
        <taxon>Elliptochloris clade</taxon>
        <taxon>Elliptochloris</taxon>
    </lineage>
</organism>
<name>A0AAW1RFI3_9CHLO</name>
<keyword evidence="3 6" id="KW-0812">Transmembrane</keyword>
<evidence type="ECO:0000256" key="3">
    <source>
        <dbReference type="ARBA" id="ARBA00022692"/>
    </source>
</evidence>
<accession>A0AAW1RFI3</accession>
<evidence type="ECO:0000256" key="2">
    <source>
        <dbReference type="ARBA" id="ARBA00007322"/>
    </source>
</evidence>
<comment type="caution">
    <text evidence="7">The sequence shown here is derived from an EMBL/GenBank/DDBJ whole genome shotgun (WGS) entry which is preliminary data.</text>
</comment>
<evidence type="ECO:0000256" key="6">
    <source>
        <dbReference type="SAM" id="Phobius"/>
    </source>
</evidence>
<feature type="transmembrane region" description="Helical" evidence="6">
    <location>
        <begin position="242"/>
        <end position="262"/>
    </location>
</feature>
<feature type="transmembrane region" description="Helical" evidence="6">
    <location>
        <begin position="96"/>
        <end position="117"/>
    </location>
</feature>
<dbReference type="PANTHER" id="PTHR12703:SF4">
    <property type="entry name" value="TRANSMEMBRANE PROTEIN 33"/>
    <property type="match status" value="1"/>
</dbReference>
<dbReference type="InterPro" id="IPR051645">
    <property type="entry name" value="PER33/POM33_regulator"/>
</dbReference>
<evidence type="ECO:0000256" key="4">
    <source>
        <dbReference type="ARBA" id="ARBA00022989"/>
    </source>
</evidence>
<evidence type="ECO:0000313" key="8">
    <source>
        <dbReference type="Proteomes" id="UP001445335"/>
    </source>
</evidence>
<gene>
    <name evidence="7" type="ORF">WJX81_006381</name>
</gene>